<sequence>EAVPGYDVVTTIDINMQDIVENELNSMLSHVQADWGVAVLMDVATGDIKAISNLECTKDGNDYIEAMNRAVLGYEPGSVVKTLS</sequence>
<comment type="caution">
    <text evidence="3">The sequence shown here is derived from an EMBL/GenBank/DDBJ whole genome shotgun (WGS) entry which is preliminary data.</text>
</comment>
<evidence type="ECO:0000256" key="2">
    <source>
        <dbReference type="ARBA" id="ARBA00023136"/>
    </source>
</evidence>
<dbReference type="Gene3D" id="3.30.450.330">
    <property type="match status" value="1"/>
</dbReference>
<dbReference type="InterPro" id="IPR012338">
    <property type="entry name" value="Beta-lactam/transpept-like"/>
</dbReference>
<comment type="subcellular location">
    <subcellularLocation>
        <location evidence="1">Membrane</location>
    </subcellularLocation>
</comment>
<dbReference type="AlphaFoldDB" id="A0A8I0HCK0"/>
<dbReference type="EMBL" id="JAABFR010002684">
    <property type="protein sequence ID" value="MBD4340505.1"/>
    <property type="molecule type" value="Genomic_DNA"/>
</dbReference>
<dbReference type="PANTHER" id="PTHR30627">
    <property type="entry name" value="PEPTIDOGLYCAN D,D-TRANSPEPTIDASE"/>
    <property type="match status" value="1"/>
</dbReference>
<evidence type="ECO:0000313" key="4">
    <source>
        <dbReference type="Proteomes" id="UP000653002"/>
    </source>
</evidence>
<keyword evidence="2" id="KW-0472">Membrane</keyword>
<feature type="non-terminal residue" evidence="3">
    <location>
        <position position="84"/>
    </location>
</feature>
<dbReference type="Gene3D" id="3.40.710.10">
    <property type="entry name" value="DD-peptidase/beta-lactamase superfamily"/>
    <property type="match status" value="1"/>
</dbReference>
<name>A0A8I0HCK0_XANCI</name>
<dbReference type="SUPFAM" id="SSF56601">
    <property type="entry name" value="beta-lactamase/transpeptidase-like"/>
    <property type="match status" value="1"/>
</dbReference>
<dbReference type="GO" id="GO:0005886">
    <property type="term" value="C:plasma membrane"/>
    <property type="evidence" value="ECO:0007669"/>
    <property type="project" value="TreeGrafter"/>
</dbReference>
<dbReference type="GO" id="GO:0008658">
    <property type="term" value="F:penicillin binding"/>
    <property type="evidence" value="ECO:0007669"/>
    <property type="project" value="TreeGrafter"/>
</dbReference>
<protein>
    <submittedName>
        <fullName evidence="3">Penicillin-binding protein</fullName>
    </submittedName>
</protein>
<organism evidence="3 4">
    <name type="scientific">Xanthomonas citri pv. citri</name>
    <dbReference type="NCBI Taxonomy" id="611301"/>
    <lineage>
        <taxon>Bacteria</taxon>
        <taxon>Pseudomonadati</taxon>
        <taxon>Pseudomonadota</taxon>
        <taxon>Gammaproteobacteria</taxon>
        <taxon>Lysobacterales</taxon>
        <taxon>Lysobacteraceae</taxon>
        <taxon>Xanthomonas</taxon>
    </lineage>
</organism>
<accession>A0A8I0HCK0</accession>
<proteinExistence type="predicted"/>
<dbReference type="GO" id="GO:0071555">
    <property type="term" value="P:cell wall organization"/>
    <property type="evidence" value="ECO:0007669"/>
    <property type="project" value="TreeGrafter"/>
</dbReference>
<reference evidence="3" key="1">
    <citation type="submission" date="2020-01" db="EMBL/GenBank/DDBJ databases">
        <authorList>
            <person name="Richard D."/>
        </authorList>
    </citation>
    <scope>NUCLEOTIDE SEQUENCE</scope>
    <source>
        <strain evidence="3">JP541</strain>
    </source>
</reference>
<dbReference type="InterPro" id="IPR050515">
    <property type="entry name" value="Beta-lactam/transpept"/>
</dbReference>
<gene>
    <name evidence="3" type="ORF">GUH15_31585</name>
</gene>
<dbReference type="PANTHER" id="PTHR30627:SF1">
    <property type="entry name" value="PEPTIDOGLYCAN D,D-TRANSPEPTIDASE FTSI"/>
    <property type="match status" value="1"/>
</dbReference>
<feature type="non-terminal residue" evidence="3">
    <location>
        <position position="1"/>
    </location>
</feature>
<dbReference type="Proteomes" id="UP000653002">
    <property type="component" value="Unassembled WGS sequence"/>
</dbReference>
<evidence type="ECO:0000313" key="3">
    <source>
        <dbReference type="EMBL" id="MBD4340505.1"/>
    </source>
</evidence>
<evidence type="ECO:0000256" key="1">
    <source>
        <dbReference type="ARBA" id="ARBA00004370"/>
    </source>
</evidence>